<evidence type="ECO:0000256" key="7">
    <source>
        <dbReference type="ARBA" id="ARBA00023004"/>
    </source>
</evidence>
<dbReference type="InterPro" id="IPR017900">
    <property type="entry name" value="4Fe4S_Fe_S_CS"/>
</dbReference>
<sequence length="318" mass="36563">MLMENKKENNVKGLIFSIQSYSVHDGPGTRTTVFLNGCPLSCKWCCNPEGLFRNLVMLHSEAKCKKCGACIQACPHHAVSIGEEGRLVFERSVCDACDTRECVDVCLHEGNSVSGQYYTIEELIHRLDRDRPYWGDHGGVTFSGGEPLLQREFILPMLKECKKHYMHVCIETTACLNSAYWLEAIKYVDWIFTDIKHMDPDRHKEMVGVDNSLILKNIRLLAMEQDWQGIVVPRIPIIPGFNDDDENIIRTAEFVRDIGLEVINILPFHRLGESKYRQLGQKYVFDEQESPTEERMKHLQSLIKSKDLLCYIGYKTPF</sequence>
<dbReference type="Gene3D" id="3.20.20.70">
    <property type="entry name" value="Aldolase class I"/>
    <property type="match status" value="1"/>
</dbReference>
<dbReference type="InterPro" id="IPR034457">
    <property type="entry name" value="Organic_radical-activating"/>
</dbReference>
<comment type="similarity">
    <text evidence="2">Belongs to the organic radical-activating enzymes family.</text>
</comment>
<evidence type="ECO:0000259" key="9">
    <source>
        <dbReference type="PROSITE" id="PS51379"/>
    </source>
</evidence>
<keyword evidence="4" id="KW-0949">S-adenosyl-L-methionine</keyword>
<dbReference type="GO" id="GO:0016491">
    <property type="term" value="F:oxidoreductase activity"/>
    <property type="evidence" value="ECO:0007669"/>
    <property type="project" value="UniProtKB-KW"/>
</dbReference>
<dbReference type="InterPro" id="IPR040074">
    <property type="entry name" value="BssD/PflA/YjjW"/>
</dbReference>
<dbReference type="PANTHER" id="PTHR30352:SF4">
    <property type="entry name" value="PYRUVATE FORMATE-LYASE 2-ACTIVATING ENZYME"/>
    <property type="match status" value="1"/>
</dbReference>
<evidence type="ECO:0000259" key="10">
    <source>
        <dbReference type="PROSITE" id="PS51918"/>
    </source>
</evidence>
<gene>
    <name evidence="11" type="ORF">EII40_06840</name>
</gene>
<accession>A0A3P1XQ41</accession>
<dbReference type="SFLD" id="SFLDG01118">
    <property type="entry name" value="activating_enzymes__group_2"/>
    <property type="match status" value="1"/>
</dbReference>
<dbReference type="SFLD" id="SFLDG01066">
    <property type="entry name" value="organic_radical-activating_enz"/>
    <property type="match status" value="1"/>
</dbReference>
<evidence type="ECO:0000256" key="2">
    <source>
        <dbReference type="ARBA" id="ARBA00009777"/>
    </source>
</evidence>
<evidence type="ECO:0000256" key="8">
    <source>
        <dbReference type="ARBA" id="ARBA00023014"/>
    </source>
</evidence>
<reference evidence="11 12" key="1">
    <citation type="submission" date="2018-11" db="EMBL/GenBank/DDBJ databases">
        <title>Genomes From Bacteria Associated with the Canine Oral Cavity: a Test Case for Automated Genome-Based Taxonomic Assignment.</title>
        <authorList>
            <person name="Coil D.A."/>
            <person name="Jospin G."/>
            <person name="Darling A.E."/>
            <person name="Wallis C."/>
            <person name="Davis I.J."/>
            <person name="Harris S."/>
            <person name="Eisen J.A."/>
            <person name="Holcombe L.J."/>
            <person name="O'Flynn C."/>
        </authorList>
    </citation>
    <scope>NUCLEOTIDE SEQUENCE [LARGE SCALE GENOMIC DNA]</scope>
    <source>
        <strain evidence="11 12">OH2617_COT-023</strain>
    </source>
</reference>
<dbReference type="Gene3D" id="3.30.70.20">
    <property type="match status" value="1"/>
</dbReference>
<dbReference type="GO" id="GO:0046872">
    <property type="term" value="F:metal ion binding"/>
    <property type="evidence" value="ECO:0007669"/>
    <property type="project" value="UniProtKB-KW"/>
</dbReference>
<dbReference type="GO" id="GO:0051539">
    <property type="term" value="F:4 iron, 4 sulfur cluster binding"/>
    <property type="evidence" value="ECO:0007669"/>
    <property type="project" value="UniProtKB-KW"/>
</dbReference>
<evidence type="ECO:0000313" key="12">
    <source>
        <dbReference type="Proteomes" id="UP000278609"/>
    </source>
</evidence>
<dbReference type="InterPro" id="IPR017896">
    <property type="entry name" value="4Fe4S_Fe-S-bd"/>
</dbReference>
<keyword evidence="5" id="KW-0479">Metal-binding</keyword>
<dbReference type="PROSITE" id="PS01087">
    <property type="entry name" value="RADICAL_ACTIVATING"/>
    <property type="match status" value="1"/>
</dbReference>
<dbReference type="Pfam" id="PF00037">
    <property type="entry name" value="Fer4"/>
    <property type="match status" value="1"/>
</dbReference>
<dbReference type="InterPro" id="IPR013785">
    <property type="entry name" value="Aldolase_TIM"/>
</dbReference>
<dbReference type="InterPro" id="IPR001989">
    <property type="entry name" value="Radical_activat_CS"/>
</dbReference>
<name>A0A3P1XQ41_TANFO</name>
<feature type="domain" description="Radical SAM core" evidence="10">
    <location>
        <begin position="24"/>
        <end position="315"/>
    </location>
</feature>
<dbReference type="CDD" id="cd01335">
    <property type="entry name" value="Radical_SAM"/>
    <property type="match status" value="1"/>
</dbReference>
<dbReference type="SUPFAM" id="SSF102114">
    <property type="entry name" value="Radical SAM enzymes"/>
    <property type="match status" value="1"/>
</dbReference>
<dbReference type="SFLD" id="SFLDS00029">
    <property type="entry name" value="Radical_SAM"/>
    <property type="match status" value="1"/>
</dbReference>
<evidence type="ECO:0000256" key="5">
    <source>
        <dbReference type="ARBA" id="ARBA00022723"/>
    </source>
</evidence>
<dbReference type="PROSITE" id="PS51918">
    <property type="entry name" value="RADICAL_SAM"/>
    <property type="match status" value="1"/>
</dbReference>
<dbReference type="Pfam" id="PF04055">
    <property type="entry name" value="Radical_SAM"/>
    <property type="match status" value="1"/>
</dbReference>
<protein>
    <submittedName>
        <fullName evidence="11">Glycyl-radical enzyme activating protein</fullName>
    </submittedName>
</protein>
<dbReference type="InterPro" id="IPR007197">
    <property type="entry name" value="rSAM"/>
</dbReference>
<dbReference type="PROSITE" id="PS51379">
    <property type="entry name" value="4FE4S_FER_2"/>
    <property type="match status" value="1"/>
</dbReference>
<evidence type="ECO:0000256" key="4">
    <source>
        <dbReference type="ARBA" id="ARBA00022691"/>
    </source>
</evidence>
<dbReference type="OrthoDB" id="9782387at2"/>
<dbReference type="PROSITE" id="PS00198">
    <property type="entry name" value="4FE4S_FER_1"/>
    <property type="match status" value="1"/>
</dbReference>
<comment type="cofactor">
    <cofactor evidence="1">
        <name>[4Fe-4S] cluster</name>
        <dbReference type="ChEBI" id="CHEBI:49883"/>
    </cofactor>
</comment>
<keyword evidence="3" id="KW-0004">4Fe-4S</keyword>
<dbReference type="PIRSF" id="PIRSF000371">
    <property type="entry name" value="PFL_act_enz"/>
    <property type="match status" value="1"/>
</dbReference>
<dbReference type="SUPFAM" id="SSF54862">
    <property type="entry name" value="4Fe-4S ferredoxins"/>
    <property type="match status" value="1"/>
</dbReference>
<dbReference type="Proteomes" id="UP000278609">
    <property type="component" value="Unassembled WGS sequence"/>
</dbReference>
<dbReference type="EMBL" id="RQYS01000025">
    <property type="protein sequence ID" value="RRD60922.1"/>
    <property type="molecule type" value="Genomic_DNA"/>
</dbReference>
<proteinExistence type="inferred from homology"/>
<evidence type="ECO:0000256" key="3">
    <source>
        <dbReference type="ARBA" id="ARBA00022485"/>
    </source>
</evidence>
<evidence type="ECO:0000256" key="6">
    <source>
        <dbReference type="ARBA" id="ARBA00023002"/>
    </source>
</evidence>
<comment type="caution">
    <text evidence="11">The sequence shown here is derived from an EMBL/GenBank/DDBJ whole genome shotgun (WGS) entry which is preliminary data.</text>
</comment>
<organism evidence="11 12">
    <name type="scientific">Tannerella forsythia</name>
    <name type="common">Bacteroides forsythus</name>
    <dbReference type="NCBI Taxonomy" id="28112"/>
    <lineage>
        <taxon>Bacteria</taxon>
        <taxon>Pseudomonadati</taxon>
        <taxon>Bacteroidota</taxon>
        <taxon>Bacteroidia</taxon>
        <taxon>Bacteroidales</taxon>
        <taxon>Tannerellaceae</taxon>
        <taxon>Tannerella</taxon>
    </lineage>
</organism>
<dbReference type="InterPro" id="IPR058240">
    <property type="entry name" value="rSAM_sf"/>
</dbReference>
<dbReference type="PANTHER" id="PTHR30352">
    <property type="entry name" value="PYRUVATE FORMATE-LYASE-ACTIVATING ENZYME"/>
    <property type="match status" value="1"/>
</dbReference>
<keyword evidence="7" id="KW-0408">Iron</keyword>
<dbReference type="InterPro" id="IPR012839">
    <property type="entry name" value="Organic_radical_activase"/>
</dbReference>
<evidence type="ECO:0000256" key="1">
    <source>
        <dbReference type="ARBA" id="ARBA00001966"/>
    </source>
</evidence>
<dbReference type="NCBIfam" id="TIGR02494">
    <property type="entry name" value="PFLE_PFLC"/>
    <property type="match status" value="1"/>
</dbReference>
<feature type="domain" description="4Fe-4S ferredoxin-type" evidence="9">
    <location>
        <begin position="54"/>
        <end position="84"/>
    </location>
</feature>
<keyword evidence="8" id="KW-0411">Iron-sulfur</keyword>
<dbReference type="AlphaFoldDB" id="A0A3P1XQ41"/>
<keyword evidence="6" id="KW-0560">Oxidoreductase</keyword>
<evidence type="ECO:0000313" key="11">
    <source>
        <dbReference type="EMBL" id="RRD60922.1"/>
    </source>
</evidence>